<dbReference type="Pfam" id="PF13673">
    <property type="entry name" value="Acetyltransf_10"/>
    <property type="match status" value="1"/>
</dbReference>
<sequence length="162" mass="18403">MEVCMLIQLKEAKLSDLLSIYLIQKAAFKSLFLRYQDGETSPYLQSFEKLNAKFSASNTTYYLIMTAQKTVGFLKLTVEQEHTTKLSSIALLPSYENRGIGRQAMTLIERNVQTDTIHLNTILQEPKLVHFYHSLGYSQTGRFQSTSSAICFVSFTKKIAAK</sequence>
<organism evidence="2 3">
    <name type="scientific">Enterococcus casseliflavus ATCC 12755</name>
    <dbReference type="NCBI Taxonomy" id="888066"/>
    <lineage>
        <taxon>Bacteria</taxon>
        <taxon>Bacillati</taxon>
        <taxon>Bacillota</taxon>
        <taxon>Bacilli</taxon>
        <taxon>Lactobacillales</taxon>
        <taxon>Enterococcaceae</taxon>
        <taxon>Enterococcus</taxon>
    </lineage>
</organism>
<dbReference type="SUPFAM" id="SSF55729">
    <property type="entry name" value="Acyl-CoA N-acyltransferases (Nat)"/>
    <property type="match status" value="1"/>
</dbReference>
<dbReference type="InterPro" id="IPR016181">
    <property type="entry name" value="Acyl_CoA_acyltransferase"/>
</dbReference>
<evidence type="ECO:0000259" key="1">
    <source>
        <dbReference type="PROSITE" id="PS51186"/>
    </source>
</evidence>
<reference evidence="2 3" key="1">
    <citation type="submission" date="2011-01" db="EMBL/GenBank/DDBJ databases">
        <authorList>
            <person name="Muzny D."/>
            <person name="Qin X."/>
            <person name="Deng J."/>
            <person name="Jiang H."/>
            <person name="Liu Y."/>
            <person name="Qu J."/>
            <person name="Song X.-Z."/>
            <person name="Zhang L."/>
            <person name="Thornton R."/>
            <person name="Coyle M."/>
            <person name="Francisco L."/>
            <person name="Jackson L."/>
            <person name="Javaid M."/>
            <person name="Korchina V."/>
            <person name="Kovar C."/>
            <person name="Mata R."/>
            <person name="Mathew T."/>
            <person name="Ngo R."/>
            <person name="Nguyen L."/>
            <person name="Nguyen N."/>
            <person name="Okwuonu G."/>
            <person name="Ongeri F."/>
            <person name="Pham C."/>
            <person name="Simmons D."/>
            <person name="Wilczek-Boney K."/>
            <person name="Hale W."/>
            <person name="Jakkamsetti A."/>
            <person name="Pham P."/>
            <person name="Ruth R."/>
            <person name="San Lucas F."/>
            <person name="Warren J."/>
            <person name="Zhang J."/>
            <person name="Zhao Z."/>
            <person name="Zhou C."/>
            <person name="Zhu D."/>
            <person name="Lee S."/>
            <person name="Bess C."/>
            <person name="Blankenburg K."/>
            <person name="Forbes L."/>
            <person name="Fu Q."/>
            <person name="Gubbala S."/>
            <person name="Hirani K."/>
            <person name="Jayaseelan J.C."/>
            <person name="Lara F."/>
            <person name="Munidasa M."/>
            <person name="Palculict T."/>
            <person name="Patil S."/>
            <person name="Pu L.-L."/>
            <person name="Saada N."/>
            <person name="Tang L."/>
            <person name="Weissenberger G."/>
            <person name="Zhu Y."/>
            <person name="Hemphill L."/>
            <person name="Shang Y."/>
            <person name="Youmans B."/>
            <person name="Ayvaz T."/>
            <person name="Ross M."/>
            <person name="Santibanez J."/>
            <person name="Aqrawi P."/>
            <person name="Gross S."/>
            <person name="Joshi V."/>
            <person name="Fowler G."/>
            <person name="Nazareth L."/>
            <person name="Reid J."/>
            <person name="Worley K."/>
            <person name="Petrosino J."/>
            <person name="Highlander S."/>
            <person name="Gibbs R."/>
        </authorList>
    </citation>
    <scope>NUCLEOTIDE SEQUENCE [LARGE SCALE GENOMIC DNA]</scope>
    <source>
        <strain evidence="2 3">ATCC 12755</strain>
    </source>
</reference>
<name>F0ELQ1_ENTCA</name>
<comment type="caution">
    <text evidence="2">The sequence shown here is derived from an EMBL/GenBank/DDBJ whole genome shotgun (WGS) entry which is preliminary data.</text>
</comment>
<protein>
    <submittedName>
        <fullName evidence="2">Acetyltransferase, GNAT family</fullName>
    </submittedName>
</protein>
<dbReference type="EMBL" id="AEWT01000021">
    <property type="protein sequence ID" value="EGC68985.1"/>
    <property type="molecule type" value="Genomic_DNA"/>
</dbReference>
<dbReference type="GO" id="GO:0016747">
    <property type="term" value="F:acyltransferase activity, transferring groups other than amino-acyl groups"/>
    <property type="evidence" value="ECO:0007669"/>
    <property type="project" value="InterPro"/>
</dbReference>
<dbReference type="CDD" id="cd04301">
    <property type="entry name" value="NAT_SF"/>
    <property type="match status" value="1"/>
</dbReference>
<evidence type="ECO:0000313" key="2">
    <source>
        <dbReference type="EMBL" id="EGC68985.1"/>
    </source>
</evidence>
<dbReference type="AlphaFoldDB" id="F0ELQ1"/>
<dbReference type="HOGENOM" id="CLU_096795_2_0_9"/>
<dbReference type="Proteomes" id="UP000004835">
    <property type="component" value="Unassembled WGS sequence"/>
</dbReference>
<dbReference type="InterPro" id="IPR000182">
    <property type="entry name" value="GNAT_dom"/>
</dbReference>
<proteinExistence type="predicted"/>
<accession>F0ELQ1</accession>
<evidence type="ECO:0000313" key="3">
    <source>
        <dbReference type="Proteomes" id="UP000004835"/>
    </source>
</evidence>
<feature type="domain" description="N-acetyltransferase" evidence="1">
    <location>
        <begin position="7"/>
        <end position="160"/>
    </location>
</feature>
<dbReference type="Gene3D" id="3.40.630.30">
    <property type="match status" value="1"/>
</dbReference>
<keyword evidence="2" id="KW-0808">Transferase</keyword>
<dbReference type="PROSITE" id="PS51186">
    <property type="entry name" value="GNAT"/>
    <property type="match status" value="1"/>
</dbReference>
<gene>
    <name evidence="2" type="ORF">HMPREF9087_2343</name>
</gene>